<organism evidence="1 2">
    <name type="scientific">Mesorhabditis spiculigera</name>
    <dbReference type="NCBI Taxonomy" id="96644"/>
    <lineage>
        <taxon>Eukaryota</taxon>
        <taxon>Metazoa</taxon>
        <taxon>Ecdysozoa</taxon>
        <taxon>Nematoda</taxon>
        <taxon>Chromadorea</taxon>
        <taxon>Rhabditida</taxon>
        <taxon>Rhabditina</taxon>
        <taxon>Rhabditomorpha</taxon>
        <taxon>Rhabditoidea</taxon>
        <taxon>Rhabditidae</taxon>
        <taxon>Mesorhabditinae</taxon>
        <taxon>Mesorhabditis</taxon>
    </lineage>
</organism>
<comment type="caution">
    <text evidence="1">The sequence shown here is derived from an EMBL/GenBank/DDBJ whole genome shotgun (WGS) entry which is preliminary data.</text>
</comment>
<accession>A0AA36CMG1</accession>
<protein>
    <submittedName>
        <fullName evidence="1">Uncharacterized protein</fullName>
    </submittedName>
</protein>
<name>A0AA36CMG1_9BILA</name>
<feature type="non-terminal residue" evidence="1">
    <location>
        <position position="1"/>
    </location>
</feature>
<proteinExistence type="predicted"/>
<gene>
    <name evidence="1" type="ORF">MSPICULIGERA_LOCUS9721</name>
</gene>
<evidence type="ECO:0000313" key="2">
    <source>
        <dbReference type="Proteomes" id="UP001177023"/>
    </source>
</evidence>
<keyword evidence="2" id="KW-1185">Reference proteome</keyword>
<evidence type="ECO:0000313" key="1">
    <source>
        <dbReference type="EMBL" id="CAJ0571309.1"/>
    </source>
</evidence>
<sequence length="181" mass="21014">MVAINDMYYCGGHAFVSPRNLANIRCAVDRLKVRCFDGLSEVVRCRRCRMKSERAIGWKCKNCTSMWNLEWMNGIIGSVGRQNKYVCLSTRQRDHPTIFKLLDLAFCPSRMQKRGMLYSISLIKQPTEEAQQQHPFIAHLFLSTSKKRQHLMKDAGYSSDYPFLIKILLGVWYSARQHTSL</sequence>
<dbReference type="EMBL" id="CATQJA010002555">
    <property type="protein sequence ID" value="CAJ0571309.1"/>
    <property type="molecule type" value="Genomic_DNA"/>
</dbReference>
<reference evidence="1" key="1">
    <citation type="submission" date="2023-06" db="EMBL/GenBank/DDBJ databases">
        <authorList>
            <person name="Delattre M."/>
        </authorList>
    </citation>
    <scope>NUCLEOTIDE SEQUENCE</scope>
    <source>
        <strain evidence="1">AF72</strain>
    </source>
</reference>
<dbReference type="AlphaFoldDB" id="A0AA36CMG1"/>
<dbReference type="Proteomes" id="UP001177023">
    <property type="component" value="Unassembled WGS sequence"/>
</dbReference>